<evidence type="ECO:0000313" key="1">
    <source>
        <dbReference type="EMBL" id="PAK90049.1"/>
    </source>
</evidence>
<dbReference type="InterPro" id="IPR043519">
    <property type="entry name" value="NT_sf"/>
</dbReference>
<proteinExistence type="predicted"/>
<name>A0AAQ0U1T1_9LACT</name>
<protein>
    <recommendedName>
        <fullName evidence="3">Nucleotidyltransferase domain-containing protein</fullName>
    </recommendedName>
</protein>
<dbReference type="AlphaFoldDB" id="A0AAQ0U1T1"/>
<sequence>MNKILNNEINHIKEYFDNANISRISVILTGSVARGEDHWGDGGYNSDLDILVVIENLEQLDYLREQFESLNMIFRQTTSFIFTLKENFIFSKDRGYVRSIKSINNILYDNLEIKNFLLQNLSTSIEREEKYRSYFQEFCYYYSKWIETKDLFQKKKALKSWRKICHMVELPYIDDEFPTYNMVVKIMNKIHTPLLPSSQKFLSIEFYGKKGTFNTIQNMVHLENQGIEFSRSSIRLKEHEN</sequence>
<dbReference type="Gene3D" id="3.30.460.10">
    <property type="entry name" value="Beta Polymerase, domain 2"/>
    <property type="match status" value="1"/>
</dbReference>
<comment type="caution">
    <text evidence="1">The sequence shown here is derived from an EMBL/GenBank/DDBJ whole genome shotgun (WGS) entry which is preliminary data.</text>
</comment>
<dbReference type="SUPFAM" id="SSF81301">
    <property type="entry name" value="Nucleotidyltransferase"/>
    <property type="match status" value="1"/>
</dbReference>
<dbReference type="EMBL" id="NCWV01000002">
    <property type="protein sequence ID" value="PAK90049.1"/>
    <property type="molecule type" value="Genomic_DNA"/>
</dbReference>
<reference evidence="1 2" key="1">
    <citation type="submission" date="2017-04" db="EMBL/GenBank/DDBJ databases">
        <title>Kefir bacterial isolates.</title>
        <authorList>
            <person name="Kim Y."/>
            <person name="Blasche S."/>
            <person name="Patil K.R."/>
        </authorList>
    </citation>
    <scope>NUCLEOTIDE SEQUENCE [LARGE SCALE GENOMIC DNA]</scope>
    <source>
        <strain evidence="1 2">OG2</strain>
    </source>
</reference>
<dbReference type="RefSeq" id="WP_095348264.1">
    <property type="nucleotide sequence ID" value="NZ_CP184687.1"/>
</dbReference>
<evidence type="ECO:0000313" key="2">
    <source>
        <dbReference type="Proteomes" id="UP000215635"/>
    </source>
</evidence>
<evidence type="ECO:0008006" key="3">
    <source>
        <dbReference type="Google" id="ProtNLM"/>
    </source>
</evidence>
<organism evidence="1 2">
    <name type="scientific">Lactococcus lactis</name>
    <dbReference type="NCBI Taxonomy" id="1358"/>
    <lineage>
        <taxon>Bacteria</taxon>
        <taxon>Bacillati</taxon>
        <taxon>Bacillota</taxon>
        <taxon>Bacilli</taxon>
        <taxon>Lactobacillales</taxon>
        <taxon>Streptococcaceae</taxon>
        <taxon>Lactococcus</taxon>
    </lineage>
</organism>
<accession>A0AAQ0U1T1</accession>
<gene>
    <name evidence="1" type="ORF">B8W88_02565</name>
</gene>
<dbReference type="CDD" id="cd05403">
    <property type="entry name" value="NT_KNTase_like"/>
    <property type="match status" value="1"/>
</dbReference>
<dbReference type="Proteomes" id="UP000215635">
    <property type="component" value="Unassembled WGS sequence"/>
</dbReference>